<evidence type="ECO:0000259" key="7">
    <source>
        <dbReference type="Pfam" id="PF01765"/>
    </source>
</evidence>
<dbReference type="OrthoDB" id="407355at2759"/>
<evidence type="ECO:0000256" key="2">
    <source>
        <dbReference type="ARBA" id="ARBA00005912"/>
    </source>
</evidence>
<reference evidence="8 9" key="1">
    <citation type="journal article" date="2020" name="IScience">
        <title>Genome Sequencing of the Endangered Kingdonia uniflora (Circaeasteraceae, Ranunculales) Reveals Potential Mechanisms of Evolutionary Specialization.</title>
        <authorList>
            <person name="Sun Y."/>
            <person name="Deng T."/>
            <person name="Zhang A."/>
            <person name="Moore M.J."/>
            <person name="Landis J.B."/>
            <person name="Lin N."/>
            <person name="Zhang H."/>
            <person name="Zhang X."/>
            <person name="Huang J."/>
            <person name="Zhang X."/>
            <person name="Sun H."/>
            <person name="Wang H."/>
        </authorList>
    </citation>
    <scope>NUCLEOTIDE SEQUENCE [LARGE SCALE GENOMIC DNA]</scope>
    <source>
        <strain evidence="8">TB1705</strain>
        <tissue evidence="8">Leaf</tissue>
    </source>
</reference>
<dbReference type="GO" id="GO:0032544">
    <property type="term" value="P:plastid translation"/>
    <property type="evidence" value="ECO:0007669"/>
    <property type="project" value="TreeGrafter"/>
</dbReference>
<dbReference type="AlphaFoldDB" id="A0A7J7N6L1"/>
<dbReference type="EMBL" id="JACGCM010001011">
    <property type="protein sequence ID" value="KAF6162777.1"/>
    <property type="molecule type" value="Genomic_DNA"/>
</dbReference>
<dbReference type="Gene3D" id="1.10.132.20">
    <property type="entry name" value="Ribosome-recycling factor"/>
    <property type="match status" value="1"/>
</dbReference>
<accession>A0A7J7N6L1</accession>
<sequence length="281" mass="31717">MSFLEGSRSPPFGVGFSYIDILEARAFCPSLKAIEKALVSSDLGMTPNNDGEVIRLTIPPLTSDRRKEMSKIVAKQTEEGKVALRNIRRDAIKAYEKLEKEKKLSEDNVKDFSSDLQKVTDEYIKKIESIYKQKEKNFPYPETIPESGGTMLSLTSLRRSMPKTEENIVIRFSKLARKPSQNGSTGEGHLWFQTANDTVPLRYLAAVADLDEAAQYYWGLAILVFLYPGLDTAVTTGGDITGFAQHLTYWFYEYCGVGHSIVKEDVKFSAYPRLRAWERGT</sequence>
<dbReference type="InterPro" id="IPR002661">
    <property type="entry name" value="Ribosome_recyc_fac"/>
</dbReference>
<comment type="caution">
    <text evidence="8">The sequence shown here is derived from an EMBL/GenBank/DDBJ whole genome shotgun (WGS) entry which is preliminary data.</text>
</comment>
<keyword evidence="4" id="KW-0648">Protein biosynthesis</keyword>
<keyword evidence="9" id="KW-1185">Reference proteome</keyword>
<feature type="domain" description="Ribosome recycling factor" evidence="7">
    <location>
        <begin position="31"/>
        <end position="137"/>
    </location>
</feature>
<keyword evidence="6" id="KW-0175">Coiled coil</keyword>
<gene>
    <name evidence="8" type="ORF">GIB67_029046</name>
</gene>
<dbReference type="PANTHER" id="PTHR20982">
    <property type="entry name" value="RIBOSOME RECYCLING FACTOR"/>
    <property type="match status" value="1"/>
</dbReference>
<evidence type="ECO:0000256" key="6">
    <source>
        <dbReference type="SAM" id="Coils"/>
    </source>
</evidence>
<evidence type="ECO:0000256" key="4">
    <source>
        <dbReference type="ARBA" id="ARBA00022917"/>
    </source>
</evidence>
<dbReference type="Gene3D" id="3.30.1360.40">
    <property type="match status" value="1"/>
</dbReference>
<evidence type="ECO:0000256" key="3">
    <source>
        <dbReference type="ARBA" id="ARBA00014063"/>
    </source>
</evidence>
<evidence type="ECO:0000256" key="1">
    <source>
        <dbReference type="ARBA" id="ARBA00002952"/>
    </source>
</evidence>
<dbReference type="Proteomes" id="UP000541444">
    <property type="component" value="Unassembled WGS sequence"/>
</dbReference>
<evidence type="ECO:0000313" key="9">
    <source>
        <dbReference type="Proteomes" id="UP000541444"/>
    </source>
</evidence>
<protein>
    <recommendedName>
        <fullName evidence="3">Ribosome-recycling factor, chloroplastic</fullName>
    </recommendedName>
    <alternativeName>
        <fullName evidence="5">Ribosome-releasing factor, chloroplastic</fullName>
    </alternativeName>
</protein>
<dbReference type="SUPFAM" id="SSF55194">
    <property type="entry name" value="Ribosome recycling factor, RRF"/>
    <property type="match status" value="1"/>
</dbReference>
<dbReference type="GO" id="GO:0009507">
    <property type="term" value="C:chloroplast"/>
    <property type="evidence" value="ECO:0007669"/>
    <property type="project" value="TreeGrafter"/>
</dbReference>
<evidence type="ECO:0000256" key="5">
    <source>
        <dbReference type="ARBA" id="ARBA00032397"/>
    </source>
</evidence>
<dbReference type="InterPro" id="IPR023584">
    <property type="entry name" value="Ribosome_recyc_fac_dom"/>
</dbReference>
<comment type="function">
    <text evidence="1">Responsible for the release of ribosomes from messenger RNA at the termination of chloroplastic protein biosynthesis.</text>
</comment>
<dbReference type="GO" id="GO:0043023">
    <property type="term" value="F:ribosomal large subunit binding"/>
    <property type="evidence" value="ECO:0007669"/>
    <property type="project" value="TreeGrafter"/>
</dbReference>
<dbReference type="PANTHER" id="PTHR20982:SF3">
    <property type="entry name" value="MITOCHONDRIAL RIBOSOME RECYCLING FACTOR PSEUDO 1"/>
    <property type="match status" value="1"/>
</dbReference>
<evidence type="ECO:0000313" key="8">
    <source>
        <dbReference type="EMBL" id="KAF6162777.1"/>
    </source>
</evidence>
<comment type="similarity">
    <text evidence="2">Belongs to the RRF family.</text>
</comment>
<name>A0A7J7N6L1_9MAGN</name>
<dbReference type="InterPro" id="IPR036191">
    <property type="entry name" value="RRF_sf"/>
</dbReference>
<dbReference type="FunFam" id="1.10.132.20:FF:000017">
    <property type="entry name" value="Ribosome-recycling factor chloroplastic"/>
    <property type="match status" value="1"/>
</dbReference>
<dbReference type="Pfam" id="PF01765">
    <property type="entry name" value="RRF"/>
    <property type="match status" value="1"/>
</dbReference>
<organism evidence="8 9">
    <name type="scientific">Kingdonia uniflora</name>
    <dbReference type="NCBI Taxonomy" id="39325"/>
    <lineage>
        <taxon>Eukaryota</taxon>
        <taxon>Viridiplantae</taxon>
        <taxon>Streptophyta</taxon>
        <taxon>Embryophyta</taxon>
        <taxon>Tracheophyta</taxon>
        <taxon>Spermatophyta</taxon>
        <taxon>Magnoliopsida</taxon>
        <taxon>Ranunculales</taxon>
        <taxon>Circaeasteraceae</taxon>
        <taxon>Kingdonia</taxon>
    </lineage>
</organism>
<feature type="coiled-coil region" evidence="6">
    <location>
        <begin position="81"/>
        <end position="115"/>
    </location>
</feature>
<proteinExistence type="inferred from homology"/>